<name>A0A7G9YYQ5_9EURY</name>
<evidence type="ECO:0000313" key="5">
    <source>
        <dbReference type="EMBL" id="QNO53139.1"/>
    </source>
</evidence>
<feature type="region of interest" description="Disordered" evidence="2">
    <location>
        <begin position="727"/>
        <end position="760"/>
    </location>
</feature>
<feature type="transmembrane region" description="Helical" evidence="3">
    <location>
        <begin position="763"/>
        <end position="781"/>
    </location>
</feature>
<dbReference type="InterPro" id="IPR026371">
    <property type="entry name" value="PGF_CTERM"/>
</dbReference>
<protein>
    <recommendedName>
        <fullName evidence="4">PGF-CTERM archaeal protein-sorting signal domain-containing protein</fullName>
    </recommendedName>
</protein>
<reference evidence="5" key="1">
    <citation type="submission" date="2020-06" db="EMBL/GenBank/DDBJ databases">
        <title>Unique genomic features of the anaerobic methanotrophic archaea.</title>
        <authorList>
            <person name="Chadwick G.L."/>
            <person name="Skennerton C.T."/>
            <person name="Laso-Perez R."/>
            <person name="Leu A.O."/>
            <person name="Speth D.R."/>
            <person name="Yu H."/>
            <person name="Morgan-Lang C."/>
            <person name="Hatzenpichler R."/>
            <person name="Goudeau D."/>
            <person name="Malmstrom R."/>
            <person name="Brazelton W.J."/>
            <person name="Woyke T."/>
            <person name="Hallam S.J."/>
            <person name="Tyson G.W."/>
            <person name="Wegener G."/>
            <person name="Boetius A."/>
            <person name="Orphan V."/>
        </authorList>
    </citation>
    <scope>NUCLEOTIDE SEQUENCE</scope>
</reference>
<organism evidence="5">
    <name type="scientific">Candidatus Methanophagaceae archaeon ANME-1 ERB6</name>
    <dbReference type="NCBI Taxonomy" id="2759912"/>
    <lineage>
        <taxon>Archaea</taxon>
        <taxon>Methanobacteriati</taxon>
        <taxon>Methanobacteriota</taxon>
        <taxon>Stenosarchaea group</taxon>
        <taxon>Methanomicrobia</taxon>
        <taxon>Candidatus Methanophagales</taxon>
        <taxon>Candidatus Methanophagaceae</taxon>
    </lineage>
</organism>
<evidence type="ECO:0000256" key="1">
    <source>
        <dbReference type="ARBA" id="ARBA00022729"/>
    </source>
</evidence>
<accession>A0A7G9YYQ5</accession>
<keyword evidence="1" id="KW-0732">Signal</keyword>
<feature type="transmembrane region" description="Helical" evidence="3">
    <location>
        <begin position="12"/>
        <end position="31"/>
    </location>
</feature>
<evidence type="ECO:0000259" key="4">
    <source>
        <dbReference type="Pfam" id="PF18204"/>
    </source>
</evidence>
<evidence type="ECO:0000256" key="2">
    <source>
        <dbReference type="SAM" id="MobiDB-lite"/>
    </source>
</evidence>
<proteinExistence type="predicted"/>
<gene>
    <name evidence="5" type="ORF">GJIJNDME_00025</name>
</gene>
<keyword evidence="3" id="KW-1133">Transmembrane helix</keyword>
<feature type="compositionally biased region" description="Low complexity" evidence="2">
    <location>
        <begin position="727"/>
        <end position="753"/>
    </location>
</feature>
<feature type="domain" description="PGF-CTERM archaeal protein-sorting signal" evidence="4">
    <location>
        <begin position="762"/>
        <end position="783"/>
    </location>
</feature>
<evidence type="ECO:0000256" key="3">
    <source>
        <dbReference type="SAM" id="Phobius"/>
    </source>
</evidence>
<sequence length="786" mass="83891">METRIKSKRGKAIIGIAMAVIMLASVMVAMAPTATALPLPDTSYNGLYHNITLADSPAAAEPVLIGQYLWLHGINSSGATIQGDPTASDVAGEIFTADSDGKFDTTLMTKTGIYYVNQVGGTSTDTPTYWEAKLAVTKPQMTLKLKSGGDEVSSITEETILQIDFPTTLGPMDMVSLVIIDPDGDTIKDADGQLFDKINVSYLQKQYGVTDTTGIDTSGWMLGTYTFKVVTKKDGVYGARGLEDEPSNEKTLKILKSEIGIDADKTSVAELERAKLIVTGVADHYISITTSDAEHTIFPEGVNNNKPVVNGVMDDQIDSDGVRTYAVEFNDTGSYTITAKDYGTDPTRSPANLTDDDDLDITVSEKDVTFDISTTVIIGEKLAIKGHANTGDWVQVAVEDEICDKLKKLVIDENGEFEKEIDTSTACKGAFAVPGSLRLKAFIDGNYSAGDDVSKKTDDGSIALLMARGDLKAELSTKSVAWDDDFKISGVAKGSKEVNILIVAPKGSSGSVISGVTGDGMINTRKTAPTTEPTKIYYKTTSVSTTDDTFSKKVDVGDDVDTGSYLVVLITPGPDGRYGKYGDEKLVSNDESAFAPYYFAAKTQEETLEIIEDAISLRLSDDLLWVGYIKVESPYVTLDPIADVAVGEPLDVTGTTNREEGFAIVVTVKAKGDVELTPQTVKVENGTFTATFDTTKAKEGTYTVKADDGDGHTDDATVEILTAVPTAAPTAEPTATPTVKPTAEPIPTAEPTATPEPTPEPPGFEAVFAIAGMLAIAYLVLRKRRE</sequence>
<dbReference type="EMBL" id="MT631532">
    <property type="protein sequence ID" value="QNO53139.1"/>
    <property type="molecule type" value="Genomic_DNA"/>
</dbReference>
<keyword evidence="3" id="KW-0812">Transmembrane</keyword>
<dbReference type="Pfam" id="PF18204">
    <property type="entry name" value="PGF-CTERM"/>
    <property type="match status" value="1"/>
</dbReference>
<dbReference type="AlphaFoldDB" id="A0A7G9YYQ5"/>
<keyword evidence="3" id="KW-0472">Membrane</keyword>